<proteinExistence type="predicted"/>
<protein>
    <submittedName>
        <fullName evidence="1">Uncharacterized protein</fullName>
    </submittedName>
</protein>
<reference evidence="1" key="4">
    <citation type="submission" date="2025-09" db="UniProtKB">
        <authorList>
            <consortium name="Ensembl"/>
        </authorList>
    </citation>
    <scope>IDENTIFICATION</scope>
    <source>
        <strain evidence="1">HSOK</strain>
    </source>
</reference>
<evidence type="ECO:0000313" key="1">
    <source>
        <dbReference type="Ensembl" id="ENSORLP00015004587.1"/>
    </source>
</evidence>
<dbReference type="PANTHER" id="PTHR45913">
    <property type="entry name" value="EPM2A-INTERACTING PROTEIN 1"/>
    <property type="match status" value="1"/>
</dbReference>
<reference evidence="1" key="3">
    <citation type="submission" date="2025-08" db="UniProtKB">
        <authorList>
            <consortium name="Ensembl"/>
        </authorList>
    </citation>
    <scope>IDENTIFICATION</scope>
    <source>
        <strain evidence="1">HSOK</strain>
    </source>
</reference>
<name>A0A3P9H9X6_ORYLA</name>
<sequence>MSRKRKVDADGRLFQERWEGKYLFVLQGERPVCLLCYEAVSVNGGMEASPLERTRNKAQLCRRDMQLHVFFFNLLLMKAQTTAQLSIFIRGVKLDLSITEKLLDVAAIHGTMTGHDIVDAVEKSVSKHALPWENYRRCTGNVWRKSVLGWTNEEENAKNELLHTSDNVSLCVSGITVSSSSSYWIWAERGDVLYHTEVRWLSRSRALKLFFQREEILNQKLQGCKQLITKMSNTITAFQCKLDLWMWQAKQDTLVYFPVCQSMSASFPETFSCAQLASILSRLKTEFDLRFSDFRAQESGFDIFANPFITDVCTRELIELQSDNGMRAKFQDAAIQDFYPLLLPGLMPHTYLCESAPRALKEEKSAERSQDASAQSELRAVKYTRVTICATVLCIFS</sequence>
<dbReference type="Ensembl" id="ENSORLT00015007338.1">
    <property type="protein sequence ID" value="ENSORLP00015004587.1"/>
    <property type="gene ID" value="ENSORLG00015005380.1"/>
</dbReference>
<reference evidence="1 2" key="2">
    <citation type="submission" date="2017-04" db="EMBL/GenBank/DDBJ databases">
        <title>CpG methylation of centromeres and impact of large insertions on vertebrate speciation.</title>
        <authorList>
            <person name="Ichikawa K."/>
            <person name="Yoshimura J."/>
            <person name="Morishita S."/>
        </authorList>
    </citation>
    <scope>NUCLEOTIDE SEQUENCE</scope>
    <source>
        <strain evidence="1 2">HSOK</strain>
    </source>
</reference>
<dbReference type="Proteomes" id="UP000265200">
    <property type="component" value="Chromosome 3"/>
</dbReference>
<dbReference type="AlphaFoldDB" id="A0A3P9H9X6"/>
<organism evidence="1 2">
    <name type="scientific">Oryzias latipes</name>
    <name type="common">Japanese rice fish</name>
    <name type="synonym">Japanese killifish</name>
    <dbReference type="NCBI Taxonomy" id="8090"/>
    <lineage>
        <taxon>Eukaryota</taxon>
        <taxon>Metazoa</taxon>
        <taxon>Chordata</taxon>
        <taxon>Craniata</taxon>
        <taxon>Vertebrata</taxon>
        <taxon>Euteleostomi</taxon>
        <taxon>Actinopterygii</taxon>
        <taxon>Neopterygii</taxon>
        <taxon>Teleostei</taxon>
        <taxon>Neoteleostei</taxon>
        <taxon>Acanthomorphata</taxon>
        <taxon>Ovalentaria</taxon>
        <taxon>Atherinomorphae</taxon>
        <taxon>Beloniformes</taxon>
        <taxon>Adrianichthyidae</taxon>
        <taxon>Oryziinae</taxon>
        <taxon>Oryzias</taxon>
    </lineage>
</organism>
<evidence type="ECO:0000313" key="2">
    <source>
        <dbReference type="Proteomes" id="UP000265200"/>
    </source>
</evidence>
<dbReference type="PANTHER" id="PTHR45913:SF11">
    <property type="entry name" value="EPM2A-INTERACTING PROTEIN 1"/>
    <property type="match status" value="1"/>
</dbReference>
<accession>A0A3P9H9X6</accession>
<reference key="1">
    <citation type="journal article" date="2007" name="Nature">
        <title>The medaka draft genome and insights into vertebrate genome evolution.</title>
        <authorList>
            <person name="Kasahara M."/>
            <person name="Naruse K."/>
            <person name="Sasaki S."/>
            <person name="Nakatani Y."/>
            <person name="Qu W."/>
            <person name="Ahsan B."/>
            <person name="Yamada T."/>
            <person name="Nagayasu Y."/>
            <person name="Doi K."/>
            <person name="Kasai Y."/>
            <person name="Jindo T."/>
            <person name="Kobayashi D."/>
            <person name="Shimada A."/>
            <person name="Toyoda A."/>
            <person name="Kuroki Y."/>
            <person name="Fujiyama A."/>
            <person name="Sasaki T."/>
            <person name="Shimizu A."/>
            <person name="Asakawa S."/>
            <person name="Shimizu N."/>
            <person name="Hashimoto S."/>
            <person name="Yang J."/>
            <person name="Lee Y."/>
            <person name="Matsushima K."/>
            <person name="Sugano S."/>
            <person name="Sakaizumi M."/>
            <person name="Narita T."/>
            <person name="Ohishi K."/>
            <person name="Haga S."/>
            <person name="Ohta F."/>
            <person name="Nomoto H."/>
            <person name="Nogata K."/>
            <person name="Morishita T."/>
            <person name="Endo T."/>
            <person name="Shin-I T."/>
            <person name="Takeda H."/>
            <person name="Morishita S."/>
            <person name="Kohara Y."/>
        </authorList>
    </citation>
    <scope>NUCLEOTIDE SEQUENCE [LARGE SCALE GENOMIC DNA]</scope>
    <source>
        <strain>Hd-rR</strain>
    </source>
</reference>